<evidence type="ECO:0000256" key="2">
    <source>
        <dbReference type="ARBA" id="ARBA00022723"/>
    </source>
</evidence>
<feature type="compositionally biased region" description="Polar residues" evidence="8">
    <location>
        <begin position="469"/>
        <end position="480"/>
    </location>
</feature>
<accession>A0ABY7E839</accession>
<feature type="region of interest" description="Disordered" evidence="8">
    <location>
        <begin position="289"/>
        <end position="317"/>
    </location>
</feature>
<feature type="region of interest" description="Disordered" evidence="8">
    <location>
        <begin position="467"/>
        <end position="489"/>
    </location>
</feature>
<feature type="region of interest" description="Disordered" evidence="8">
    <location>
        <begin position="104"/>
        <end position="145"/>
    </location>
</feature>
<evidence type="ECO:0000256" key="3">
    <source>
        <dbReference type="ARBA" id="ARBA00022737"/>
    </source>
</evidence>
<evidence type="ECO:0000256" key="4">
    <source>
        <dbReference type="ARBA" id="ARBA00022771"/>
    </source>
</evidence>
<feature type="compositionally biased region" description="Basic and acidic residues" evidence="8">
    <location>
        <begin position="301"/>
        <end position="314"/>
    </location>
</feature>
<comment type="subcellular location">
    <subcellularLocation>
        <location evidence="1">Nucleus</location>
    </subcellularLocation>
</comment>
<evidence type="ECO:0000313" key="10">
    <source>
        <dbReference type="EMBL" id="WAR04928.1"/>
    </source>
</evidence>
<dbReference type="PANTHER" id="PTHR24394:SF29">
    <property type="entry name" value="MYONEURIN"/>
    <property type="match status" value="1"/>
</dbReference>
<dbReference type="SUPFAM" id="SSF57667">
    <property type="entry name" value="beta-beta-alpha zinc fingers"/>
    <property type="match status" value="2"/>
</dbReference>
<evidence type="ECO:0000256" key="7">
    <source>
        <dbReference type="PROSITE-ProRule" id="PRU00042"/>
    </source>
</evidence>
<evidence type="ECO:0000256" key="8">
    <source>
        <dbReference type="SAM" id="MobiDB-lite"/>
    </source>
</evidence>
<gene>
    <name evidence="10" type="ORF">MAR_020297</name>
</gene>
<evidence type="ECO:0000256" key="5">
    <source>
        <dbReference type="ARBA" id="ARBA00022833"/>
    </source>
</evidence>
<keyword evidence="11" id="KW-1185">Reference proteome</keyword>
<evidence type="ECO:0000256" key="1">
    <source>
        <dbReference type="ARBA" id="ARBA00004123"/>
    </source>
</evidence>
<evidence type="ECO:0000313" key="11">
    <source>
        <dbReference type="Proteomes" id="UP001164746"/>
    </source>
</evidence>
<protein>
    <submittedName>
        <fullName evidence="10">ZN358-like protein</fullName>
    </submittedName>
</protein>
<evidence type="ECO:0000259" key="9">
    <source>
        <dbReference type="PROSITE" id="PS50157"/>
    </source>
</evidence>
<dbReference type="InterPro" id="IPR036236">
    <property type="entry name" value="Znf_C2H2_sf"/>
</dbReference>
<feature type="domain" description="C2H2-type" evidence="9">
    <location>
        <begin position="379"/>
        <end position="406"/>
    </location>
</feature>
<reference evidence="10" key="1">
    <citation type="submission" date="2022-11" db="EMBL/GenBank/DDBJ databases">
        <title>Centuries of genome instability and evolution in soft-shell clam transmissible cancer (bioRxiv).</title>
        <authorList>
            <person name="Hart S.F.M."/>
            <person name="Yonemitsu M.A."/>
            <person name="Giersch R.M."/>
            <person name="Beal B.F."/>
            <person name="Arriagada G."/>
            <person name="Davis B.W."/>
            <person name="Ostrander E.A."/>
            <person name="Goff S.P."/>
            <person name="Metzger M.J."/>
        </authorList>
    </citation>
    <scope>NUCLEOTIDE SEQUENCE</scope>
    <source>
        <strain evidence="10">MELC-2E11</strain>
        <tissue evidence="10">Siphon/mantle</tissue>
    </source>
</reference>
<dbReference type="PANTHER" id="PTHR24394">
    <property type="entry name" value="ZINC FINGER PROTEIN"/>
    <property type="match status" value="1"/>
</dbReference>
<dbReference type="SMART" id="SM00355">
    <property type="entry name" value="ZnF_C2H2"/>
    <property type="match status" value="5"/>
</dbReference>
<dbReference type="Pfam" id="PF00096">
    <property type="entry name" value="zf-C2H2"/>
    <property type="match status" value="1"/>
</dbReference>
<organism evidence="10 11">
    <name type="scientific">Mya arenaria</name>
    <name type="common">Soft-shell clam</name>
    <dbReference type="NCBI Taxonomy" id="6604"/>
    <lineage>
        <taxon>Eukaryota</taxon>
        <taxon>Metazoa</taxon>
        <taxon>Spiralia</taxon>
        <taxon>Lophotrochozoa</taxon>
        <taxon>Mollusca</taxon>
        <taxon>Bivalvia</taxon>
        <taxon>Autobranchia</taxon>
        <taxon>Heteroconchia</taxon>
        <taxon>Euheterodonta</taxon>
        <taxon>Imparidentia</taxon>
        <taxon>Neoheterodontei</taxon>
        <taxon>Myida</taxon>
        <taxon>Myoidea</taxon>
        <taxon>Myidae</taxon>
        <taxon>Mya</taxon>
    </lineage>
</organism>
<keyword evidence="2" id="KW-0479">Metal-binding</keyword>
<proteinExistence type="predicted"/>
<feature type="domain" description="C2H2-type" evidence="9">
    <location>
        <begin position="352"/>
        <end position="379"/>
    </location>
</feature>
<dbReference type="Proteomes" id="UP001164746">
    <property type="component" value="Chromosome 5"/>
</dbReference>
<dbReference type="PROSITE" id="PS00028">
    <property type="entry name" value="ZINC_FINGER_C2H2_1"/>
    <property type="match status" value="4"/>
</dbReference>
<evidence type="ECO:0000256" key="6">
    <source>
        <dbReference type="ARBA" id="ARBA00023242"/>
    </source>
</evidence>
<name>A0ABY7E839_MYAAR</name>
<keyword evidence="5" id="KW-0862">Zinc</keyword>
<feature type="domain" description="C2H2-type" evidence="9">
    <location>
        <begin position="34"/>
        <end position="56"/>
    </location>
</feature>
<sequence>MTGKQKNLNLKNETKNDSDFENVQLPHYSRIDQFKCGACNLRFKTISMLHNHLSNHVEGGSYYFHHNTGVAFPKFDMVCSYTQYSYSGKARDDACDTFIDKEHDKQRSNDYEPAPQHQVPGDYHSLSQSSNQGKERKSNRLSKPNKKYEACITGKELKSYFGQKDKKLDGTERSPKDIHIDCDIELHATQCACHVLSVEKDHCDRIGNDTVTEGLDKTEIVVLNKEIASKNTNLKTTNGDDVKDDKQDVNNEHLAIATDVNVGTESKMHGSQNYKSNDEQTATEALLEIGKSERAISSGKSESKKSEEQSHTCVEEDSSCQKGQRVKKCPVCGKAGNSVMISYHKHLHGPGYSCERCGLQFQHPKILQNHRVRHFEAKLQCQHCGRAFKILPDLQRHMKTHTGEKTAYCPVCQHGFISMYHYYQHMDRKHGVDKEKAKLIKLHRPTKRMPTAEQDRDIHTAVNPDISVVGTTRNSGNMRTNDSEWDTGETDKMPIVKQVITIRRVKKSDVSGLLEKDQSDEAGGSEVKNGFSNCLPSVDLNQIETSDTGDVQVIDELDVESSRETSKHVEHLQGTLSEVGGEELMDIIEEEVMVDSEMGVITQYIDGGSISVINPDCGYASEIVIDNLMDDG</sequence>
<keyword evidence="3" id="KW-0677">Repeat</keyword>
<keyword evidence="4 7" id="KW-0863">Zinc-finger</keyword>
<dbReference type="EMBL" id="CP111016">
    <property type="protein sequence ID" value="WAR04928.1"/>
    <property type="molecule type" value="Genomic_DNA"/>
</dbReference>
<dbReference type="InterPro" id="IPR013087">
    <property type="entry name" value="Znf_C2H2_type"/>
</dbReference>
<dbReference type="PROSITE" id="PS50157">
    <property type="entry name" value="ZINC_FINGER_C2H2_2"/>
    <property type="match status" value="3"/>
</dbReference>
<dbReference type="Gene3D" id="3.30.160.60">
    <property type="entry name" value="Classic Zinc Finger"/>
    <property type="match status" value="2"/>
</dbReference>
<keyword evidence="6" id="KW-0539">Nucleus</keyword>